<name>A0A0K9NVU2_ZOSMR</name>
<evidence type="ECO:0000256" key="12">
    <source>
        <dbReference type="ARBA" id="ARBA00023136"/>
    </source>
</evidence>
<keyword evidence="21" id="KW-1185">Reference proteome</keyword>
<evidence type="ECO:0000256" key="17">
    <source>
        <dbReference type="SAM" id="MobiDB-lite"/>
    </source>
</evidence>
<feature type="region of interest" description="Disordered" evidence="17">
    <location>
        <begin position="208"/>
        <end position="258"/>
    </location>
</feature>
<evidence type="ECO:0000256" key="18">
    <source>
        <dbReference type="SAM" id="Phobius"/>
    </source>
</evidence>
<evidence type="ECO:0000256" key="6">
    <source>
        <dbReference type="ARBA" id="ARBA00022679"/>
    </source>
</evidence>
<dbReference type="Gene3D" id="3.30.200.20">
    <property type="entry name" value="Phosphorylase Kinase, domain 1"/>
    <property type="match status" value="1"/>
</dbReference>
<evidence type="ECO:0000256" key="11">
    <source>
        <dbReference type="ARBA" id="ARBA00022989"/>
    </source>
</evidence>
<keyword evidence="4" id="KW-0723">Serine/threonine-protein kinase</keyword>
<gene>
    <name evidence="20" type="ORF">ZOSMA_5G00330</name>
</gene>
<feature type="compositionally biased region" description="Pro residues" evidence="17">
    <location>
        <begin position="43"/>
        <end position="72"/>
    </location>
</feature>
<dbReference type="InterPro" id="IPR000719">
    <property type="entry name" value="Prot_kinase_dom"/>
</dbReference>
<evidence type="ECO:0000256" key="2">
    <source>
        <dbReference type="ARBA" id="ARBA00012513"/>
    </source>
</evidence>
<dbReference type="EMBL" id="LFYR01001623">
    <property type="protein sequence ID" value="KMZ60172.1"/>
    <property type="molecule type" value="Genomic_DNA"/>
</dbReference>
<feature type="compositionally biased region" description="Low complexity" evidence="17">
    <location>
        <begin position="116"/>
        <end position="127"/>
    </location>
</feature>
<feature type="compositionally biased region" description="Low complexity" evidence="17">
    <location>
        <begin position="73"/>
        <end position="91"/>
    </location>
</feature>
<evidence type="ECO:0000256" key="8">
    <source>
        <dbReference type="ARBA" id="ARBA00022741"/>
    </source>
</evidence>
<evidence type="ECO:0000313" key="21">
    <source>
        <dbReference type="Proteomes" id="UP000036987"/>
    </source>
</evidence>
<feature type="compositionally biased region" description="Pro residues" evidence="17">
    <location>
        <begin position="92"/>
        <end position="106"/>
    </location>
</feature>
<evidence type="ECO:0000256" key="15">
    <source>
        <dbReference type="ARBA" id="ARBA00048679"/>
    </source>
</evidence>
<comment type="subcellular location">
    <subcellularLocation>
        <location evidence="1">Cell membrane</location>
        <topology evidence="1">Single-pass membrane protein</topology>
    </subcellularLocation>
</comment>
<keyword evidence="6" id="KW-0808">Transferase</keyword>
<dbReference type="Gene3D" id="1.10.510.10">
    <property type="entry name" value="Transferase(Phosphotransferase) domain 1"/>
    <property type="match status" value="1"/>
</dbReference>
<dbReference type="FunFam" id="3.30.200.20:FF:000207">
    <property type="entry name" value="proline-rich receptor-like protein kinase PERK1"/>
    <property type="match status" value="1"/>
</dbReference>
<protein>
    <recommendedName>
        <fullName evidence="2">non-specific serine/threonine protein kinase</fullName>
        <ecNumber evidence="2">2.7.11.1</ecNumber>
    </recommendedName>
</protein>
<dbReference type="PROSITE" id="PS00108">
    <property type="entry name" value="PROTEIN_KINASE_ST"/>
    <property type="match status" value="1"/>
</dbReference>
<dbReference type="PROSITE" id="PS50011">
    <property type="entry name" value="PROTEIN_KINASE_DOM"/>
    <property type="match status" value="1"/>
</dbReference>
<dbReference type="InterPro" id="IPR047117">
    <property type="entry name" value="PERK1-13-like"/>
</dbReference>
<feature type="domain" description="Protein kinase" evidence="19">
    <location>
        <begin position="285"/>
        <end position="564"/>
    </location>
</feature>
<dbReference type="FunFam" id="1.10.510.10:FF:000239">
    <property type="entry name" value="Proline-rich receptor-like protein kinase PERK1"/>
    <property type="match status" value="1"/>
</dbReference>
<feature type="compositionally biased region" description="Low complexity" evidence="17">
    <location>
        <begin position="134"/>
        <end position="146"/>
    </location>
</feature>
<comment type="catalytic activity">
    <reaction evidence="14">
        <text>L-threonyl-[protein] + ATP = O-phospho-L-threonyl-[protein] + ADP + H(+)</text>
        <dbReference type="Rhea" id="RHEA:46608"/>
        <dbReference type="Rhea" id="RHEA-COMP:11060"/>
        <dbReference type="Rhea" id="RHEA-COMP:11605"/>
        <dbReference type="ChEBI" id="CHEBI:15378"/>
        <dbReference type="ChEBI" id="CHEBI:30013"/>
        <dbReference type="ChEBI" id="CHEBI:30616"/>
        <dbReference type="ChEBI" id="CHEBI:61977"/>
        <dbReference type="ChEBI" id="CHEBI:456216"/>
        <dbReference type="EC" id="2.7.11.1"/>
    </reaction>
</comment>
<dbReference type="InterPro" id="IPR011009">
    <property type="entry name" value="Kinase-like_dom_sf"/>
</dbReference>
<organism evidence="20 21">
    <name type="scientific">Zostera marina</name>
    <name type="common">Eelgrass</name>
    <dbReference type="NCBI Taxonomy" id="29655"/>
    <lineage>
        <taxon>Eukaryota</taxon>
        <taxon>Viridiplantae</taxon>
        <taxon>Streptophyta</taxon>
        <taxon>Embryophyta</taxon>
        <taxon>Tracheophyta</taxon>
        <taxon>Spermatophyta</taxon>
        <taxon>Magnoliopsida</taxon>
        <taxon>Liliopsida</taxon>
        <taxon>Zosteraceae</taxon>
        <taxon>Zostera</taxon>
    </lineage>
</organism>
<feature type="region of interest" description="Disordered" evidence="17">
    <location>
        <begin position="1"/>
        <end position="146"/>
    </location>
</feature>
<evidence type="ECO:0000256" key="10">
    <source>
        <dbReference type="ARBA" id="ARBA00022840"/>
    </source>
</evidence>
<feature type="binding site" evidence="16">
    <location>
        <position position="313"/>
    </location>
    <ligand>
        <name>ATP</name>
        <dbReference type="ChEBI" id="CHEBI:30616"/>
    </ligand>
</feature>
<dbReference type="PANTHER" id="PTHR47982:SF35">
    <property type="entry name" value="PROLINE-RICH RECEPTOR-LIKE PROTEIN KINASE PERK1-RELATED"/>
    <property type="match status" value="1"/>
</dbReference>
<evidence type="ECO:0000256" key="4">
    <source>
        <dbReference type="ARBA" id="ARBA00022527"/>
    </source>
</evidence>
<keyword evidence="5" id="KW-0597">Phosphoprotein</keyword>
<evidence type="ECO:0000256" key="14">
    <source>
        <dbReference type="ARBA" id="ARBA00047899"/>
    </source>
</evidence>
<evidence type="ECO:0000256" key="9">
    <source>
        <dbReference type="ARBA" id="ARBA00022777"/>
    </source>
</evidence>
<keyword evidence="9 20" id="KW-0418">Kinase</keyword>
<sequence>MSNVTQGSAQPPTALPTPSTPAVVASTSPTVSTTTPANNDSVTPPPLATPSTPPPTTSAIPSTPPPATPSEPSPALASSPPPSISKTSPATPSNPSPPDTGTPSPPAGGSSGGGTSPSTKTEPTKTNSPPPPSSSSSNSDSDSGGGVSTPIVIGAVVGGVVLLLLLTLFCVCRRRKTRRMGSNYGGPPLPLAVKDNMNGGRQSKTMYQHNAPPPSDESIRIKSPPAHASRPPLHPPLPNTFNSSGASGSNYSDGSMVGTPSPGMSLGFSKSTFTFEELSRATDGFSDANLLGQGGFGYVHRGMLPNGKEVAVKQLKAGSGQGDREFHAEIEIISRVHHKHLVSLVGYCITGEQRLLVYEFVPNYTMEFHLHGKNRPTMDFATRLKIALGSAKGLAYLHEDCHPKIIHRDIKAANILLDYKFEAKVADFGLAKFSADNDTHVSTRVMGTFGYLAPEYAASGKLTEKSDVFSFGVMLLELITGRRPVDKHNNFTEDSLVDWARPLLTRAMEDRIFDDIVDPQLQRNYNSNEMARMVASAASCVRHSARRRPRMSQIVRALEGDVNLDDLNDGVVPGHSTQYGSSMGSSDYDTGMYKENMKRFRKVALASQEYSSEYSQATSEYGLNPSSTEIQTGEKRRNA</sequence>
<evidence type="ECO:0000256" key="16">
    <source>
        <dbReference type="PROSITE-ProRule" id="PRU10141"/>
    </source>
</evidence>
<dbReference type="GO" id="GO:0005886">
    <property type="term" value="C:plasma membrane"/>
    <property type="evidence" value="ECO:0000318"/>
    <property type="project" value="GO_Central"/>
</dbReference>
<evidence type="ECO:0000256" key="5">
    <source>
        <dbReference type="ARBA" id="ARBA00022553"/>
    </source>
</evidence>
<keyword evidence="13" id="KW-0325">Glycoprotein</keyword>
<keyword evidence="8 16" id="KW-0547">Nucleotide-binding</keyword>
<dbReference type="InterPro" id="IPR001245">
    <property type="entry name" value="Ser-Thr/Tyr_kinase_cat_dom"/>
</dbReference>
<feature type="transmembrane region" description="Helical" evidence="18">
    <location>
        <begin position="151"/>
        <end position="172"/>
    </location>
</feature>
<keyword evidence="11 18" id="KW-1133">Transmembrane helix</keyword>
<accession>A0A0K9NVU2</accession>
<dbReference type="OMA" id="HEDCELT"/>
<dbReference type="AlphaFoldDB" id="A0A0K9NVU2"/>
<reference evidence="21" key="1">
    <citation type="journal article" date="2016" name="Nature">
        <title>The genome of the seagrass Zostera marina reveals angiosperm adaptation to the sea.</title>
        <authorList>
            <person name="Olsen J.L."/>
            <person name="Rouze P."/>
            <person name="Verhelst B."/>
            <person name="Lin Y.-C."/>
            <person name="Bayer T."/>
            <person name="Collen J."/>
            <person name="Dattolo E."/>
            <person name="De Paoli E."/>
            <person name="Dittami S."/>
            <person name="Maumus F."/>
            <person name="Michel G."/>
            <person name="Kersting A."/>
            <person name="Lauritano C."/>
            <person name="Lohaus R."/>
            <person name="Toepel M."/>
            <person name="Tonon T."/>
            <person name="Vanneste K."/>
            <person name="Amirebrahimi M."/>
            <person name="Brakel J."/>
            <person name="Bostroem C."/>
            <person name="Chovatia M."/>
            <person name="Grimwood J."/>
            <person name="Jenkins J.W."/>
            <person name="Jueterbock A."/>
            <person name="Mraz A."/>
            <person name="Stam W.T."/>
            <person name="Tice H."/>
            <person name="Bornberg-Bauer E."/>
            <person name="Green P.J."/>
            <person name="Pearson G.A."/>
            <person name="Procaccini G."/>
            <person name="Duarte C.M."/>
            <person name="Schmutz J."/>
            <person name="Reusch T.B.H."/>
            <person name="Van de Peer Y."/>
        </authorList>
    </citation>
    <scope>NUCLEOTIDE SEQUENCE [LARGE SCALE GENOMIC DNA]</scope>
    <source>
        <strain evidence="21">cv. Finnish</strain>
    </source>
</reference>
<proteinExistence type="predicted"/>
<dbReference type="SUPFAM" id="SSF56112">
    <property type="entry name" value="Protein kinase-like (PK-like)"/>
    <property type="match status" value="1"/>
</dbReference>
<comment type="catalytic activity">
    <reaction evidence="15">
        <text>L-seryl-[protein] + ATP = O-phospho-L-seryl-[protein] + ADP + H(+)</text>
        <dbReference type="Rhea" id="RHEA:17989"/>
        <dbReference type="Rhea" id="RHEA-COMP:9863"/>
        <dbReference type="Rhea" id="RHEA-COMP:11604"/>
        <dbReference type="ChEBI" id="CHEBI:15378"/>
        <dbReference type="ChEBI" id="CHEBI:29999"/>
        <dbReference type="ChEBI" id="CHEBI:30616"/>
        <dbReference type="ChEBI" id="CHEBI:83421"/>
        <dbReference type="ChEBI" id="CHEBI:456216"/>
        <dbReference type="EC" id="2.7.11.1"/>
    </reaction>
</comment>
<comment type="caution">
    <text evidence="20">The sequence shown here is derived from an EMBL/GenBank/DDBJ whole genome shotgun (WGS) entry which is preliminary data.</text>
</comment>
<feature type="compositionally biased region" description="Polar residues" evidence="17">
    <location>
        <begin position="614"/>
        <end position="631"/>
    </location>
</feature>
<dbReference type="SMART" id="SM00220">
    <property type="entry name" value="S_TKc"/>
    <property type="match status" value="1"/>
</dbReference>
<dbReference type="PANTHER" id="PTHR47982">
    <property type="entry name" value="PROLINE-RICH RECEPTOR-LIKE PROTEIN KINASE PERK4"/>
    <property type="match status" value="1"/>
</dbReference>
<feature type="region of interest" description="Disordered" evidence="17">
    <location>
        <begin position="614"/>
        <end position="639"/>
    </location>
</feature>
<dbReference type="PROSITE" id="PS00107">
    <property type="entry name" value="PROTEIN_KINASE_ATP"/>
    <property type="match status" value="1"/>
</dbReference>
<keyword evidence="3" id="KW-1003">Cell membrane</keyword>
<evidence type="ECO:0000256" key="13">
    <source>
        <dbReference type="ARBA" id="ARBA00023180"/>
    </source>
</evidence>
<feature type="compositionally biased region" description="Low complexity" evidence="17">
    <location>
        <begin position="20"/>
        <end position="37"/>
    </location>
</feature>
<keyword evidence="10 16" id="KW-0067">ATP-binding</keyword>
<evidence type="ECO:0000313" key="20">
    <source>
        <dbReference type="EMBL" id="KMZ60172.1"/>
    </source>
</evidence>
<dbReference type="OrthoDB" id="4062651at2759"/>
<keyword evidence="7 18" id="KW-0812">Transmembrane</keyword>
<dbReference type="EC" id="2.7.11.1" evidence="2"/>
<dbReference type="Proteomes" id="UP000036987">
    <property type="component" value="Unassembled WGS sequence"/>
</dbReference>
<dbReference type="GO" id="GO:0004674">
    <property type="term" value="F:protein serine/threonine kinase activity"/>
    <property type="evidence" value="ECO:0007669"/>
    <property type="project" value="UniProtKB-KW"/>
</dbReference>
<evidence type="ECO:0000259" key="19">
    <source>
        <dbReference type="PROSITE" id="PS50011"/>
    </source>
</evidence>
<keyword evidence="12 18" id="KW-0472">Membrane</keyword>
<dbReference type="Pfam" id="PF07714">
    <property type="entry name" value="PK_Tyr_Ser-Thr"/>
    <property type="match status" value="1"/>
</dbReference>
<evidence type="ECO:0000256" key="1">
    <source>
        <dbReference type="ARBA" id="ARBA00004162"/>
    </source>
</evidence>
<evidence type="ECO:0000256" key="3">
    <source>
        <dbReference type="ARBA" id="ARBA00022475"/>
    </source>
</evidence>
<dbReference type="STRING" id="29655.A0A0K9NVU2"/>
<dbReference type="GO" id="GO:0005524">
    <property type="term" value="F:ATP binding"/>
    <property type="evidence" value="ECO:0007669"/>
    <property type="project" value="UniProtKB-UniRule"/>
</dbReference>
<feature type="compositionally biased region" description="Polar residues" evidence="17">
    <location>
        <begin position="239"/>
        <end position="253"/>
    </location>
</feature>
<evidence type="ECO:0000256" key="7">
    <source>
        <dbReference type="ARBA" id="ARBA00022692"/>
    </source>
</evidence>
<dbReference type="InterPro" id="IPR008271">
    <property type="entry name" value="Ser/Thr_kinase_AS"/>
</dbReference>
<dbReference type="InterPro" id="IPR017441">
    <property type="entry name" value="Protein_kinase_ATP_BS"/>
</dbReference>